<dbReference type="GO" id="GO:0006355">
    <property type="term" value="P:regulation of DNA-templated transcription"/>
    <property type="evidence" value="ECO:0007669"/>
    <property type="project" value="UniProtKB-ARBA"/>
</dbReference>
<reference evidence="4 5" key="1">
    <citation type="submission" date="2011-02" db="EMBL/GenBank/DDBJ databases">
        <authorList>
            <person name="Nelson K.E."/>
            <person name="Sutton G."/>
            <person name="Torralba M."/>
            <person name="Durkin S."/>
            <person name="Harkins D."/>
            <person name="Montgomery R."/>
            <person name="Ziemer C."/>
            <person name="Klaassens E."/>
            <person name="Ocuiv P."/>
            <person name="Morrison M."/>
        </authorList>
    </citation>
    <scope>NUCLEOTIDE SEQUENCE [LARGE SCALE GENOMIC DNA]</scope>
    <source>
        <strain evidence="4 5">8</strain>
    </source>
</reference>
<dbReference type="AlphaFoldDB" id="E9S8V3"/>
<organism evidence="4 5">
    <name type="scientific">Ruminococcus albus 8</name>
    <dbReference type="NCBI Taxonomy" id="246199"/>
    <lineage>
        <taxon>Bacteria</taxon>
        <taxon>Bacillati</taxon>
        <taxon>Bacillota</taxon>
        <taxon>Clostridia</taxon>
        <taxon>Eubacteriales</taxon>
        <taxon>Oscillospiraceae</taxon>
        <taxon>Ruminococcus</taxon>
    </lineage>
</organism>
<dbReference type="Proteomes" id="UP000004259">
    <property type="component" value="Unassembled WGS sequence"/>
</dbReference>
<dbReference type="eggNOG" id="COG1309">
    <property type="taxonomic scope" value="Bacteria"/>
</dbReference>
<feature type="domain" description="HTH tetR-type" evidence="3">
    <location>
        <begin position="6"/>
        <end position="66"/>
    </location>
</feature>
<name>E9S8V3_RUMAL</name>
<dbReference type="PANTHER" id="PTHR30328:SF54">
    <property type="entry name" value="HTH-TYPE TRANSCRIPTIONAL REPRESSOR SCO4008"/>
    <property type="match status" value="1"/>
</dbReference>
<dbReference type="InterPro" id="IPR023772">
    <property type="entry name" value="DNA-bd_HTH_TetR-type_CS"/>
</dbReference>
<comment type="caution">
    <text evidence="4">The sequence shown here is derived from an EMBL/GenBank/DDBJ whole genome shotgun (WGS) entry which is preliminary data.</text>
</comment>
<dbReference type="Pfam" id="PF00440">
    <property type="entry name" value="TetR_N"/>
    <property type="match status" value="1"/>
</dbReference>
<dbReference type="Gene3D" id="1.10.357.10">
    <property type="entry name" value="Tetracycline Repressor, domain 2"/>
    <property type="match status" value="1"/>
</dbReference>
<dbReference type="EMBL" id="ADKM02000031">
    <property type="protein sequence ID" value="EGC04308.1"/>
    <property type="molecule type" value="Genomic_DNA"/>
</dbReference>
<protein>
    <submittedName>
        <fullName evidence="4">Transcriptional regulator, TetR family</fullName>
    </submittedName>
</protein>
<sequence>MPKDKTATNRRIIECMKNEFLTHGYDKASLNRISAEVGITTAGLYKHFSGKEDMFYYLVKDTLDALKAMQADGSENMSGDITSFDPFGEEWSSAMTDFIFSNYDGVKLLVCCSAGSVFEDFEEELIESETSSNKQYAEILRKSGRNVRQLTEMEWHILSTEYIHLVFEIVRHDLTREEAVRHMEFVKTLLYPGWKEIFGL</sequence>
<dbReference type="SUPFAM" id="SSF46689">
    <property type="entry name" value="Homeodomain-like"/>
    <property type="match status" value="1"/>
</dbReference>
<evidence type="ECO:0000256" key="1">
    <source>
        <dbReference type="ARBA" id="ARBA00023125"/>
    </source>
</evidence>
<evidence type="ECO:0000259" key="3">
    <source>
        <dbReference type="PROSITE" id="PS50977"/>
    </source>
</evidence>
<proteinExistence type="predicted"/>
<feature type="DNA-binding region" description="H-T-H motif" evidence="2">
    <location>
        <begin position="29"/>
        <end position="48"/>
    </location>
</feature>
<dbReference type="RefSeq" id="WP_002847462.1">
    <property type="nucleotide sequence ID" value="NZ_ADKM02000031.1"/>
</dbReference>
<dbReference type="InterPro" id="IPR009057">
    <property type="entry name" value="Homeodomain-like_sf"/>
</dbReference>
<dbReference type="GO" id="GO:0003677">
    <property type="term" value="F:DNA binding"/>
    <property type="evidence" value="ECO:0007669"/>
    <property type="project" value="UniProtKB-UniRule"/>
</dbReference>
<evidence type="ECO:0000313" key="4">
    <source>
        <dbReference type="EMBL" id="EGC04308.1"/>
    </source>
</evidence>
<accession>E9S8V3</accession>
<dbReference type="OrthoDB" id="9814200at2"/>
<keyword evidence="1 2" id="KW-0238">DNA-binding</keyword>
<dbReference type="PROSITE" id="PS50977">
    <property type="entry name" value="HTH_TETR_2"/>
    <property type="match status" value="1"/>
</dbReference>
<dbReference type="InterPro" id="IPR050109">
    <property type="entry name" value="HTH-type_TetR-like_transc_reg"/>
</dbReference>
<evidence type="ECO:0000256" key="2">
    <source>
        <dbReference type="PROSITE-ProRule" id="PRU00335"/>
    </source>
</evidence>
<keyword evidence="5" id="KW-1185">Reference proteome</keyword>
<dbReference type="STRING" id="246199.CUS_5598"/>
<dbReference type="PANTHER" id="PTHR30328">
    <property type="entry name" value="TRANSCRIPTIONAL REPRESSOR"/>
    <property type="match status" value="1"/>
</dbReference>
<dbReference type="InterPro" id="IPR001647">
    <property type="entry name" value="HTH_TetR"/>
</dbReference>
<gene>
    <name evidence="4" type="ORF">CUS_5598</name>
</gene>
<evidence type="ECO:0000313" key="5">
    <source>
        <dbReference type="Proteomes" id="UP000004259"/>
    </source>
</evidence>
<dbReference type="PRINTS" id="PR00455">
    <property type="entry name" value="HTHTETR"/>
</dbReference>
<dbReference type="PROSITE" id="PS01081">
    <property type="entry name" value="HTH_TETR_1"/>
    <property type="match status" value="1"/>
</dbReference>